<evidence type="ECO:0000313" key="2">
    <source>
        <dbReference type="Proteomes" id="UP001230005"/>
    </source>
</evidence>
<evidence type="ECO:0000313" key="1">
    <source>
        <dbReference type="EMBL" id="MDQ0255530.1"/>
    </source>
</evidence>
<proteinExistence type="predicted"/>
<dbReference type="EMBL" id="JAUSUG010000011">
    <property type="protein sequence ID" value="MDQ0255530.1"/>
    <property type="molecule type" value="Genomic_DNA"/>
</dbReference>
<dbReference type="Proteomes" id="UP001230005">
    <property type="component" value="Unassembled WGS sequence"/>
</dbReference>
<dbReference type="RefSeq" id="WP_307326469.1">
    <property type="nucleotide sequence ID" value="NZ_JAUSUG010000011.1"/>
</dbReference>
<keyword evidence="2" id="KW-1185">Reference proteome</keyword>
<protein>
    <submittedName>
        <fullName evidence="1">Uncharacterized protein</fullName>
    </submittedName>
</protein>
<sequence>MEITVNYSNGIAEYTWNNNEKIIAKLQLADGKTFQTIEGEKWGLLPKIVGISGNDNEGKSILINYILKHAKSPVLAEVGRVERAFLLDYGFSNLSPCCLVWETLPLPKEVC</sequence>
<organism evidence="1 2">
    <name type="scientific">Evansella vedderi</name>
    <dbReference type="NCBI Taxonomy" id="38282"/>
    <lineage>
        <taxon>Bacteria</taxon>
        <taxon>Bacillati</taxon>
        <taxon>Bacillota</taxon>
        <taxon>Bacilli</taxon>
        <taxon>Bacillales</taxon>
        <taxon>Bacillaceae</taxon>
        <taxon>Evansella</taxon>
    </lineage>
</organism>
<accession>A0ABT9ZX43</accession>
<reference evidence="1 2" key="1">
    <citation type="submission" date="2023-07" db="EMBL/GenBank/DDBJ databases">
        <title>Genomic Encyclopedia of Type Strains, Phase IV (KMG-IV): sequencing the most valuable type-strain genomes for metagenomic binning, comparative biology and taxonomic classification.</title>
        <authorList>
            <person name="Goeker M."/>
        </authorList>
    </citation>
    <scope>NUCLEOTIDE SEQUENCE [LARGE SCALE GENOMIC DNA]</scope>
    <source>
        <strain evidence="1 2">DSM 9768</strain>
    </source>
</reference>
<name>A0ABT9ZX43_9BACI</name>
<comment type="caution">
    <text evidence="1">The sequence shown here is derived from an EMBL/GenBank/DDBJ whole genome shotgun (WGS) entry which is preliminary data.</text>
</comment>
<gene>
    <name evidence="1" type="ORF">J2S74_002912</name>
</gene>